<sequence length="45" mass="5127">MANGYSVSPFQVKLQGTSVYRDSCLSLISYMHDVEYKLFPDVSYS</sequence>
<name>A0A0A9GSY3_ARUDO</name>
<proteinExistence type="predicted"/>
<dbReference type="EMBL" id="GBRH01174218">
    <property type="protein sequence ID" value="JAE23678.1"/>
    <property type="molecule type" value="Transcribed_RNA"/>
</dbReference>
<dbReference type="AlphaFoldDB" id="A0A0A9GSY3"/>
<reference evidence="1" key="2">
    <citation type="journal article" date="2015" name="Data Brief">
        <title>Shoot transcriptome of the giant reed, Arundo donax.</title>
        <authorList>
            <person name="Barrero R.A."/>
            <person name="Guerrero F.D."/>
            <person name="Moolhuijzen P."/>
            <person name="Goolsby J.A."/>
            <person name="Tidwell J."/>
            <person name="Bellgard S.E."/>
            <person name="Bellgard M.I."/>
        </authorList>
    </citation>
    <scope>NUCLEOTIDE SEQUENCE</scope>
    <source>
        <tissue evidence="1">Shoot tissue taken approximately 20 cm above the soil surface</tissue>
    </source>
</reference>
<evidence type="ECO:0000313" key="1">
    <source>
        <dbReference type="EMBL" id="JAE23678.1"/>
    </source>
</evidence>
<protein>
    <submittedName>
        <fullName evidence="1">Uncharacterized protein</fullName>
    </submittedName>
</protein>
<accession>A0A0A9GSY3</accession>
<reference evidence="1" key="1">
    <citation type="submission" date="2014-09" db="EMBL/GenBank/DDBJ databases">
        <authorList>
            <person name="Magalhaes I.L.F."/>
            <person name="Oliveira U."/>
            <person name="Santos F.R."/>
            <person name="Vidigal T.H.D.A."/>
            <person name="Brescovit A.D."/>
            <person name="Santos A.J."/>
        </authorList>
    </citation>
    <scope>NUCLEOTIDE SEQUENCE</scope>
    <source>
        <tissue evidence="1">Shoot tissue taken approximately 20 cm above the soil surface</tissue>
    </source>
</reference>
<organism evidence="1">
    <name type="scientific">Arundo donax</name>
    <name type="common">Giant reed</name>
    <name type="synonym">Donax arundinaceus</name>
    <dbReference type="NCBI Taxonomy" id="35708"/>
    <lineage>
        <taxon>Eukaryota</taxon>
        <taxon>Viridiplantae</taxon>
        <taxon>Streptophyta</taxon>
        <taxon>Embryophyta</taxon>
        <taxon>Tracheophyta</taxon>
        <taxon>Spermatophyta</taxon>
        <taxon>Magnoliopsida</taxon>
        <taxon>Liliopsida</taxon>
        <taxon>Poales</taxon>
        <taxon>Poaceae</taxon>
        <taxon>PACMAD clade</taxon>
        <taxon>Arundinoideae</taxon>
        <taxon>Arundineae</taxon>
        <taxon>Arundo</taxon>
    </lineage>
</organism>